<gene>
    <name evidence="1" type="ORF">B0I21_101295</name>
</gene>
<dbReference type="AlphaFoldDB" id="A0A4R7D8T7"/>
<comment type="caution">
    <text evidence="1">The sequence shown here is derived from an EMBL/GenBank/DDBJ whole genome shotgun (WGS) entry which is preliminary data.</text>
</comment>
<dbReference type="EMBL" id="SNZV01000001">
    <property type="protein sequence ID" value="TDS17430.1"/>
    <property type="molecule type" value="Genomic_DNA"/>
</dbReference>
<sequence length="49" mass="5276">MAKRGLLYANFMAMVVISAVSCENGEAKKNGSVLKTRAVRPVPEANQPK</sequence>
<dbReference type="Proteomes" id="UP000294752">
    <property type="component" value="Unassembled WGS sequence"/>
</dbReference>
<organism evidence="1 2">
    <name type="scientific">Sphingobacterium paludis</name>
    <dbReference type="NCBI Taxonomy" id="1476465"/>
    <lineage>
        <taxon>Bacteria</taxon>
        <taxon>Pseudomonadati</taxon>
        <taxon>Bacteroidota</taxon>
        <taxon>Sphingobacteriia</taxon>
        <taxon>Sphingobacteriales</taxon>
        <taxon>Sphingobacteriaceae</taxon>
        <taxon>Sphingobacterium</taxon>
    </lineage>
</organism>
<proteinExistence type="predicted"/>
<name>A0A4R7D8T7_9SPHI</name>
<accession>A0A4R7D8T7</accession>
<protein>
    <submittedName>
        <fullName evidence="1">Uncharacterized protein</fullName>
    </submittedName>
</protein>
<reference evidence="1 2" key="1">
    <citation type="submission" date="2019-03" db="EMBL/GenBank/DDBJ databases">
        <title>Genomic Encyclopedia of Type Strains, Phase III (KMG-III): the genomes of soil and plant-associated and newly described type strains.</title>
        <authorList>
            <person name="Whitman W."/>
        </authorList>
    </citation>
    <scope>NUCLEOTIDE SEQUENCE [LARGE SCALE GENOMIC DNA]</scope>
    <source>
        <strain evidence="1 2">CGMCC 1.12801</strain>
    </source>
</reference>
<evidence type="ECO:0000313" key="2">
    <source>
        <dbReference type="Proteomes" id="UP000294752"/>
    </source>
</evidence>
<dbReference type="PROSITE" id="PS51257">
    <property type="entry name" value="PROKAR_LIPOPROTEIN"/>
    <property type="match status" value="1"/>
</dbReference>
<evidence type="ECO:0000313" key="1">
    <source>
        <dbReference type="EMBL" id="TDS17430.1"/>
    </source>
</evidence>
<keyword evidence="2" id="KW-1185">Reference proteome</keyword>